<reference evidence="9 10" key="1">
    <citation type="submission" date="2016-11" db="EMBL/GenBank/DDBJ databases">
        <authorList>
            <person name="Jaros S."/>
            <person name="Januszkiewicz K."/>
            <person name="Wedrychowicz H."/>
        </authorList>
    </citation>
    <scope>NUCLEOTIDE SEQUENCE [LARGE SCALE GENOMIC DNA]</scope>
    <source>
        <strain evidence="9 10">DSM 100565</strain>
    </source>
</reference>
<keyword evidence="3" id="KW-0479">Metal-binding</keyword>
<evidence type="ECO:0000259" key="8">
    <source>
        <dbReference type="Pfam" id="PF10150"/>
    </source>
</evidence>
<evidence type="ECO:0000256" key="2">
    <source>
        <dbReference type="ARBA" id="ARBA00022722"/>
    </source>
</evidence>
<dbReference type="GO" id="GO:0016787">
    <property type="term" value="F:hydrolase activity"/>
    <property type="evidence" value="ECO:0007669"/>
    <property type="project" value="UniProtKB-KW"/>
</dbReference>
<evidence type="ECO:0000256" key="1">
    <source>
        <dbReference type="ARBA" id="ARBA00001946"/>
    </source>
</evidence>
<dbReference type="PANTHER" id="PTHR30001:SF1">
    <property type="entry name" value="RIBONUCLEASE E_G-LIKE PROTEIN, CHLOROPLASTIC"/>
    <property type="match status" value="1"/>
</dbReference>
<dbReference type="GO" id="GO:0006364">
    <property type="term" value="P:rRNA processing"/>
    <property type="evidence" value="ECO:0007669"/>
    <property type="project" value="TreeGrafter"/>
</dbReference>
<dbReference type="GO" id="GO:0003723">
    <property type="term" value="F:RNA binding"/>
    <property type="evidence" value="ECO:0007669"/>
    <property type="project" value="UniProtKB-KW"/>
</dbReference>
<dbReference type="InterPro" id="IPR019307">
    <property type="entry name" value="RNA-bd_AU-1/RNase_E/G"/>
</dbReference>
<keyword evidence="2" id="KW-0540">Nuclease</keyword>
<comment type="cofactor">
    <cofactor evidence="1">
        <name>Mg(2+)</name>
        <dbReference type="ChEBI" id="CHEBI:18420"/>
    </cofactor>
</comment>
<feature type="domain" description="RNA-binding protein AU-1/Ribonuclease E/G" evidence="8">
    <location>
        <begin position="103"/>
        <end position="190"/>
    </location>
</feature>
<dbReference type="PANTHER" id="PTHR30001">
    <property type="entry name" value="RIBONUCLEASE"/>
    <property type="match status" value="1"/>
</dbReference>
<evidence type="ECO:0000313" key="9">
    <source>
        <dbReference type="EMBL" id="SHI62142.1"/>
    </source>
</evidence>
<dbReference type="GO" id="GO:0005737">
    <property type="term" value="C:cytoplasm"/>
    <property type="evidence" value="ECO:0007669"/>
    <property type="project" value="TreeGrafter"/>
</dbReference>
<dbReference type="RefSeq" id="WP_073326996.1">
    <property type="nucleotide sequence ID" value="NZ_FQYO01000002.1"/>
</dbReference>
<feature type="domain" description="RNA-binding protein AU-1/Ribonuclease E/G" evidence="8">
    <location>
        <begin position="218"/>
        <end position="331"/>
    </location>
</feature>
<evidence type="ECO:0000256" key="6">
    <source>
        <dbReference type="ARBA" id="ARBA00022842"/>
    </source>
</evidence>
<evidence type="ECO:0000313" key="10">
    <source>
        <dbReference type="Proteomes" id="UP000184292"/>
    </source>
</evidence>
<dbReference type="EMBL" id="FQYO01000002">
    <property type="protein sequence ID" value="SHI62142.1"/>
    <property type="molecule type" value="Genomic_DNA"/>
</dbReference>
<organism evidence="9 10">
    <name type="scientific">Wenxinia saemankumensis</name>
    <dbReference type="NCBI Taxonomy" id="1447782"/>
    <lineage>
        <taxon>Bacteria</taxon>
        <taxon>Pseudomonadati</taxon>
        <taxon>Pseudomonadota</taxon>
        <taxon>Alphaproteobacteria</taxon>
        <taxon>Rhodobacterales</taxon>
        <taxon>Roseobacteraceae</taxon>
        <taxon>Wenxinia</taxon>
    </lineage>
</organism>
<accession>A0A1M6CM75</accession>
<keyword evidence="5" id="KW-0378">Hydrolase</keyword>
<dbReference type="OrthoDB" id="9804278at2"/>
<sequence length="344" mass="36560">MKGRTIVLDHLKGREAAALIVDGQLDDLLIDDAELHRPGAIFRAICDRPVKGQGGMFLRLPGGDTAYLRGAKGLRPGQPLLVQVTGTAEDGKAVPVTDRLLFKSRHAIVTPGAPGINVSRRIADEEARARLRALGEEAMDGSPDGLILRSGTEEAPEDEIAEDIAATRALAEAVAGDAEGREPEALTEGDGPHAFAWREWRAGDVVTEPGGFAREGVLDMLDALRAPLVPLGEGTMSVEPTRALVAVDVNTGSDTSPAAALKANLAAARALPRALRLRGLGGQVVVDFVSVSKAHRRQVEQSLRASFRNDPIETSLVGWSAMGLFELSRKRERAPILPLLEAGR</sequence>
<keyword evidence="4" id="KW-0255">Endonuclease</keyword>
<dbReference type="AlphaFoldDB" id="A0A1M6CM75"/>
<proteinExistence type="predicted"/>
<evidence type="ECO:0000256" key="7">
    <source>
        <dbReference type="ARBA" id="ARBA00022884"/>
    </source>
</evidence>
<dbReference type="InterPro" id="IPR004659">
    <property type="entry name" value="RNase_E/G"/>
</dbReference>
<keyword evidence="6" id="KW-0460">Magnesium</keyword>
<evidence type="ECO:0000256" key="3">
    <source>
        <dbReference type="ARBA" id="ARBA00022723"/>
    </source>
</evidence>
<evidence type="ECO:0000256" key="5">
    <source>
        <dbReference type="ARBA" id="ARBA00022801"/>
    </source>
</evidence>
<dbReference type="Pfam" id="PF10150">
    <property type="entry name" value="RNase_E_G"/>
    <property type="match status" value="2"/>
</dbReference>
<dbReference type="STRING" id="1447782.SAMN05444417_1265"/>
<gene>
    <name evidence="9" type="ORF">SAMN05444417_1265</name>
</gene>
<dbReference type="GO" id="GO:0046872">
    <property type="term" value="F:metal ion binding"/>
    <property type="evidence" value="ECO:0007669"/>
    <property type="project" value="UniProtKB-KW"/>
</dbReference>
<keyword evidence="10" id="KW-1185">Reference proteome</keyword>
<keyword evidence="7" id="KW-0694">RNA-binding</keyword>
<protein>
    <submittedName>
        <fullName evidence="9">Ribonuclease, Rne/Rng family</fullName>
    </submittedName>
</protein>
<evidence type="ECO:0000256" key="4">
    <source>
        <dbReference type="ARBA" id="ARBA00022759"/>
    </source>
</evidence>
<dbReference type="GO" id="GO:0004519">
    <property type="term" value="F:endonuclease activity"/>
    <property type="evidence" value="ECO:0007669"/>
    <property type="project" value="UniProtKB-KW"/>
</dbReference>
<name>A0A1M6CM75_9RHOB</name>
<dbReference type="Proteomes" id="UP000184292">
    <property type="component" value="Unassembled WGS sequence"/>
</dbReference>
<dbReference type="GO" id="GO:0004540">
    <property type="term" value="F:RNA nuclease activity"/>
    <property type="evidence" value="ECO:0007669"/>
    <property type="project" value="InterPro"/>
</dbReference>